<dbReference type="EMBL" id="JNAM01000010">
    <property type="protein sequence ID" value="KGF97535.1"/>
    <property type="molecule type" value="Genomic_DNA"/>
</dbReference>
<gene>
    <name evidence="1" type="ORF">EU96_1247</name>
</gene>
<name>A0A0A2A7L5_PROMR</name>
<evidence type="ECO:0000313" key="2">
    <source>
        <dbReference type="Proteomes" id="UP000030445"/>
    </source>
</evidence>
<accession>A0A0A2A7L5</accession>
<reference evidence="2" key="1">
    <citation type="journal article" date="2014" name="Sci. Data">
        <title>Genomes of diverse isolates of the marine cyanobacterium Prochlorococcus.</title>
        <authorList>
            <person name="Biller S."/>
            <person name="Berube P."/>
            <person name="Thompson J."/>
            <person name="Kelly L."/>
            <person name="Roggensack S."/>
            <person name="Awad L."/>
            <person name="Roache-Johnson K."/>
            <person name="Ding H."/>
            <person name="Giovannoni S.J."/>
            <person name="Moore L.R."/>
            <person name="Chisholm S.W."/>
        </authorList>
    </citation>
    <scope>NUCLEOTIDE SEQUENCE [LARGE SCALE GENOMIC DNA]</scope>
    <source>
        <strain evidence="2">MIT 9302</strain>
    </source>
</reference>
<sequence length="41" mass="5001">MPKNPKDKIIPDNRIFVFKFRDLIFFKLEPKNRVGLQNIRN</sequence>
<evidence type="ECO:0000313" key="1">
    <source>
        <dbReference type="EMBL" id="KGF97535.1"/>
    </source>
</evidence>
<dbReference type="AlphaFoldDB" id="A0A0A2A7L5"/>
<comment type="caution">
    <text evidence="1">The sequence shown here is derived from an EMBL/GenBank/DDBJ whole genome shotgun (WGS) entry which is preliminary data.</text>
</comment>
<dbReference type="Proteomes" id="UP000030445">
    <property type="component" value="Unassembled WGS sequence"/>
</dbReference>
<proteinExistence type="predicted"/>
<organism evidence="1 2">
    <name type="scientific">Prochlorococcus marinus str. MIT 9302</name>
    <dbReference type="NCBI Taxonomy" id="74545"/>
    <lineage>
        <taxon>Bacteria</taxon>
        <taxon>Bacillati</taxon>
        <taxon>Cyanobacteriota</taxon>
        <taxon>Cyanophyceae</taxon>
        <taxon>Synechococcales</taxon>
        <taxon>Prochlorococcaceae</taxon>
        <taxon>Prochlorococcus</taxon>
    </lineage>
</organism>
<protein>
    <submittedName>
        <fullName evidence="1">Uncharacterized protein</fullName>
    </submittedName>
</protein>